<organism evidence="2 3">
    <name type="scientific">Xylanibacillus composti</name>
    <dbReference type="NCBI Taxonomy" id="1572762"/>
    <lineage>
        <taxon>Bacteria</taxon>
        <taxon>Bacillati</taxon>
        <taxon>Bacillota</taxon>
        <taxon>Bacilli</taxon>
        <taxon>Bacillales</taxon>
        <taxon>Paenibacillaceae</taxon>
        <taxon>Xylanibacillus</taxon>
    </lineage>
</organism>
<feature type="transmembrane region" description="Helical" evidence="1">
    <location>
        <begin position="186"/>
        <end position="204"/>
    </location>
</feature>
<dbReference type="EMBL" id="BOVK01000028">
    <property type="protein sequence ID" value="GIQ69457.1"/>
    <property type="molecule type" value="Genomic_DNA"/>
</dbReference>
<protein>
    <recommendedName>
        <fullName evidence="4">DUF4386 family protein</fullName>
    </recommendedName>
</protein>
<feature type="transmembrane region" description="Helical" evidence="1">
    <location>
        <begin position="77"/>
        <end position="96"/>
    </location>
</feature>
<feature type="transmembrane region" description="Helical" evidence="1">
    <location>
        <begin position="7"/>
        <end position="24"/>
    </location>
</feature>
<dbReference type="Proteomes" id="UP000677918">
    <property type="component" value="Unassembled WGS sequence"/>
</dbReference>
<proteinExistence type="predicted"/>
<feature type="transmembrane region" description="Helical" evidence="1">
    <location>
        <begin position="162"/>
        <end position="180"/>
    </location>
</feature>
<sequence length="223" mass="24406">MNTIRWTAAAWMAAGIMFVLYPATRPFSDEVSLEGAAAFASGAWIVSHMLAVLAFLFTVLGLLGFYMASRGTKQEGAAFRIVLCFWIGTGLLLPYYGMEMFGLYALGQEALSQQSDALISLANEMRFGPGIVPFLLGFVLLAVGAVYVSVVLWRSRRGLSKWGGLMFALGLILYLPQFFGNQPIRVAHGALVAVGCLWLALDLWRHSSVSRMAAERRQQPLTS</sequence>
<keyword evidence="3" id="KW-1185">Reference proteome</keyword>
<evidence type="ECO:0008006" key="4">
    <source>
        <dbReference type="Google" id="ProtNLM"/>
    </source>
</evidence>
<accession>A0A8J4M2Z8</accession>
<evidence type="ECO:0000256" key="1">
    <source>
        <dbReference type="SAM" id="Phobius"/>
    </source>
</evidence>
<evidence type="ECO:0000313" key="3">
    <source>
        <dbReference type="Proteomes" id="UP000677918"/>
    </source>
</evidence>
<name>A0A8J4M2Z8_9BACL</name>
<evidence type="ECO:0000313" key="2">
    <source>
        <dbReference type="EMBL" id="GIQ69457.1"/>
    </source>
</evidence>
<keyword evidence="1" id="KW-0472">Membrane</keyword>
<dbReference type="AlphaFoldDB" id="A0A8J4M2Z8"/>
<feature type="transmembrane region" description="Helical" evidence="1">
    <location>
        <begin position="44"/>
        <end position="65"/>
    </location>
</feature>
<comment type="caution">
    <text evidence="2">The sequence shown here is derived from an EMBL/GenBank/DDBJ whole genome shotgun (WGS) entry which is preliminary data.</text>
</comment>
<keyword evidence="1" id="KW-1133">Transmembrane helix</keyword>
<feature type="transmembrane region" description="Helical" evidence="1">
    <location>
        <begin position="131"/>
        <end position="153"/>
    </location>
</feature>
<dbReference type="RefSeq" id="WP_213412259.1">
    <property type="nucleotide sequence ID" value="NZ_BOVK01000028.1"/>
</dbReference>
<reference evidence="2" key="1">
    <citation type="submission" date="2021-04" db="EMBL/GenBank/DDBJ databases">
        <title>Draft genome sequence of Xylanibacillus composti strain K13.</title>
        <authorList>
            <person name="Uke A."/>
            <person name="Chhe C."/>
            <person name="Baramee S."/>
            <person name="Kosugi A."/>
        </authorList>
    </citation>
    <scope>NUCLEOTIDE SEQUENCE</scope>
    <source>
        <strain evidence="2">K13</strain>
    </source>
</reference>
<keyword evidence="1" id="KW-0812">Transmembrane</keyword>
<gene>
    <name evidence="2" type="ORF">XYCOK13_22810</name>
</gene>